<dbReference type="GO" id="GO:0034625">
    <property type="term" value="P:fatty acid elongation, monounsaturated fatty acid"/>
    <property type="evidence" value="ECO:0007669"/>
    <property type="project" value="TreeGrafter"/>
</dbReference>
<keyword evidence="2" id="KW-0444">Lipid biosynthesis</keyword>
<dbReference type="GO" id="GO:0019367">
    <property type="term" value="P:fatty acid elongation, saturated fatty acid"/>
    <property type="evidence" value="ECO:0007669"/>
    <property type="project" value="TreeGrafter"/>
</dbReference>
<evidence type="ECO:0008006" key="10">
    <source>
        <dbReference type="Google" id="ProtNLM"/>
    </source>
</evidence>
<evidence type="ECO:0000256" key="7">
    <source>
        <dbReference type="ARBA" id="ARBA00023136"/>
    </source>
</evidence>
<sequence>MNHIVPVIGTIIYLKYPKNLRINSYLLFCISIIHNFALIVFSAWTFLSLFKIIYDNGVIFEGNYYFKIPHFDKVIFYFYLSKYYEYIDTFILYLNGKEPCFLQKYHHVGAVICWHLGYYCKVDGFIVASLLNSFVHTFMYSYYLASLFKIKIICIFKPYITSMQLVQLMQLPLAIYFYQNESYINKSIIILFSCYVTFLIGLFANFYRVNYIKRK</sequence>
<dbReference type="Pfam" id="PF01151">
    <property type="entry name" value="ELO"/>
    <property type="match status" value="1"/>
</dbReference>
<dbReference type="GO" id="GO:0009922">
    <property type="term" value="F:fatty acid elongase activity"/>
    <property type="evidence" value="ECO:0007669"/>
    <property type="project" value="InterPro"/>
</dbReference>
<evidence type="ECO:0000256" key="2">
    <source>
        <dbReference type="ARBA" id="ARBA00022516"/>
    </source>
</evidence>
<keyword evidence="5 8" id="KW-1133">Transmembrane helix</keyword>
<dbReference type="GO" id="GO:0030148">
    <property type="term" value="P:sphingolipid biosynthetic process"/>
    <property type="evidence" value="ECO:0007669"/>
    <property type="project" value="TreeGrafter"/>
</dbReference>
<dbReference type="GO" id="GO:0034626">
    <property type="term" value="P:fatty acid elongation, polyunsaturated fatty acid"/>
    <property type="evidence" value="ECO:0007669"/>
    <property type="project" value="TreeGrafter"/>
</dbReference>
<evidence type="ECO:0000256" key="6">
    <source>
        <dbReference type="ARBA" id="ARBA00023098"/>
    </source>
</evidence>
<dbReference type="AlphaFoldDB" id="A0A6C0DU01"/>
<protein>
    <recommendedName>
        <fullName evidence="10">Very-long-chain 3-oxoacyl-CoA synthase</fullName>
    </recommendedName>
</protein>
<dbReference type="PANTHER" id="PTHR11157">
    <property type="entry name" value="FATTY ACID ACYL TRANSFERASE-RELATED"/>
    <property type="match status" value="1"/>
</dbReference>
<keyword evidence="7 8" id="KW-0472">Membrane</keyword>
<dbReference type="GO" id="GO:0042761">
    <property type="term" value="P:very long-chain fatty acid biosynthetic process"/>
    <property type="evidence" value="ECO:0007669"/>
    <property type="project" value="TreeGrafter"/>
</dbReference>
<comment type="subcellular location">
    <subcellularLocation>
        <location evidence="1">Membrane</location>
        <topology evidence="1">Multi-pass membrane protein</topology>
    </subcellularLocation>
</comment>
<reference evidence="9" key="1">
    <citation type="journal article" date="2020" name="Nature">
        <title>Giant virus diversity and host interactions through global metagenomics.</title>
        <authorList>
            <person name="Schulz F."/>
            <person name="Roux S."/>
            <person name="Paez-Espino D."/>
            <person name="Jungbluth S."/>
            <person name="Walsh D.A."/>
            <person name="Denef V.J."/>
            <person name="McMahon K.D."/>
            <person name="Konstantinidis K.T."/>
            <person name="Eloe-Fadrosh E.A."/>
            <person name="Kyrpides N.C."/>
            <person name="Woyke T."/>
        </authorList>
    </citation>
    <scope>NUCLEOTIDE SEQUENCE</scope>
    <source>
        <strain evidence="9">GVMAG-M-3300023174-5</strain>
    </source>
</reference>
<evidence type="ECO:0000313" key="9">
    <source>
        <dbReference type="EMBL" id="QHT19713.1"/>
    </source>
</evidence>
<feature type="transmembrane region" description="Helical" evidence="8">
    <location>
        <begin position="156"/>
        <end position="178"/>
    </location>
</feature>
<feature type="transmembrane region" description="Helical" evidence="8">
    <location>
        <begin position="184"/>
        <end position="207"/>
    </location>
</feature>
<evidence type="ECO:0000256" key="3">
    <source>
        <dbReference type="ARBA" id="ARBA00022679"/>
    </source>
</evidence>
<name>A0A6C0DU01_9ZZZZ</name>
<dbReference type="GO" id="GO:0005789">
    <property type="term" value="C:endoplasmic reticulum membrane"/>
    <property type="evidence" value="ECO:0007669"/>
    <property type="project" value="TreeGrafter"/>
</dbReference>
<evidence type="ECO:0000256" key="4">
    <source>
        <dbReference type="ARBA" id="ARBA00022692"/>
    </source>
</evidence>
<organism evidence="9">
    <name type="scientific">viral metagenome</name>
    <dbReference type="NCBI Taxonomy" id="1070528"/>
    <lineage>
        <taxon>unclassified sequences</taxon>
        <taxon>metagenomes</taxon>
        <taxon>organismal metagenomes</taxon>
    </lineage>
</organism>
<feature type="transmembrane region" description="Helical" evidence="8">
    <location>
        <begin position="124"/>
        <end position="144"/>
    </location>
</feature>
<evidence type="ECO:0000256" key="5">
    <source>
        <dbReference type="ARBA" id="ARBA00022989"/>
    </source>
</evidence>
<dbReference type="EMBL" id="MN739668">
    <property type="protein sequence ID" value="QHT19713.1"/>
    <property type="molecule type" value="Genomic_DNA"/>
</dbReference>
<keyword evidence="3" id="KW-0808">Transferase</keyword>
<dbReference type="InterPro" id="IPR002076">
    <property type="entry name" value="ELO_fam"/>
</dbReference>
<evidence type="ECO:0000256" key="8">
    <source>
        <dbReference type="SAM" id="Phobius"/>
    </source>
</evidence>
<accession>A0A6C0DU01</accession>
<evidence type="ECO:0000256" key="1">
    <source>
        <dbReference type="ARBA" id="ARBA00004141"/>
    </source>
</evidence>
<feature type="transmembrane region" description="Helical" evidence="8">
    <location>
        <begin position="25"/>
        <end position="47"/>
    </location>
</feature>
<dbReference type="PANTHER" id="PTHR11157:SF169">
    <property type="entry name" value="ELONGATION OF FATTY ACIDS PROTEIN"/>
    <property type="match status" value="1"/>
</dbReference>
<keyword evidence="4 8" id="KW-0812">Transmembrane</keyword>
<keyword evidence="6" id="KW-0443">Lipid metabolism</keyword>
<proteinExistence type="predicted"/>